<dbReference type="AlphaFoldDB" id="A0A6J4NAI1"/>
<reference evidence="2" key="1">
    <citation type="submission" date="2020-02" db="EMBL/GenBank/DDBJ databases">
        <authorList>
            <person name="Meier V. D."/>
        </authorList>
    </citation>
    <scope>NUCLEOTIDE SEQUENCE</scope>
    <source>
        <strain evidence="2">AVDCRST_MAG75</strain>
    </source>
</reference>
<keyword evidence="1" id="KW-0812">Transmembrane</keyword>
<gene>
    <name evidence="2" type="ORF">AVDCRST_MAG75-902</name>
</gene>
<feature type="transmembrane region" description="Helical" evidence="1">
    <location>
        <begin position="6"/>
        <end position="29"/>
    </location>
</feature>
<organism evidence="2">
    <name type="scientific">uncultured Propionibacteriaceae bacterium</name>
    <dbReference type="NCBI Taxonomy" id="257457"/>
    <lineage>
        <taxon>Bacteria</taxon>
        <taxon>Bacillati</taxon>
        <taxon>Actinomycetota</taxon>
        <taxon>Actinomycetes</taxon>
        <taxon>Propionibacteriales</taxon>
        <taxon>Propionibacteriaceae</taxon>
        <taxon>environmental samples</taxon>
    </lineage>
</organism>
<keyword evidence="1" id="KW-0472">Membrane</keyword>
<proteinExistence type="predicted"/>
<dbReference type="EMBL" id="CADCUO010000059">
    <property type="protein sequence ID" value="CAA9380408.1"/>
    <property type="molecule type" value="Genomic_DNA"/>
</dbReference>
<keyword evidence="1" id="KW-1133">Transmembrane helix</keyword>
<evidence type="ECO:0000256" key="1">
    <source>
        <dbReference type="SAM" id="Phobius"/>
    </source>
</evidence>
<feature type="transmembrane region" description="Helical" evidence="1">
    <location>
        <begin position="41"/>
        <end position="64"/>
    </location>
</feature>
<accession>A0A6J4NAI1</accession>
<name>A0A6J4NAI1_9ACTN</name>
<protein>
    <submittedName>
        <fullName evidence="2">Uncharacterized protein</fullName>
    </submittedName>
</protein>
<evidence type="ECO:0000313" key="2">
    <source>
        <dbReference type="EMBL" id="CAA9380408.1"/>
    </source>
</evidence>
<sequence length="76" mass="7785">MWDPTAVQTLLLSILGLAIVAAGIGLTARARKNDYAETARVGFNVLAGIVVAALGLGTVAFAAFGKQILQALGFQV</sequence>